<evidence type="ECO:0000313" key="3">
    <source>
        <dbReference type="Proteomes" id="UP000653797"/>
    </source>
</evidence>
<dbReference type="RefSeq" id="WP_191037774.1">
    <property type="nucleotide sequence ID" value="NZ_JACXAA010000001.1"/>
</dbReference>
<comment type="caution">
    <text evidence="2">The sequence shown here is derived from an EMBL/GenBank/DDBJ whole genome shotgun (WGS) entry which is preliminary data.</text>
</comment>
<dbReference type="Gene3D" id="3.40.50.1010">
    <property type="entry name" value="5'-nuclease"/>
    <property type="match status" value="1"/>
</dbReference>
<dbReference type="Pfam" id="PF01850">
    <property type="entry name" value="PIN"/>
    <property type="match status" value="1"/>
</dbReference>
<dbReference type="EMBL" id="JACXAA010000001">
    <property type="protein sequence ID" value="MBD2752163.1"/>
    <property type="molecule type" value="Genomic_DNA"/>
</dbReference>
<dbReference type="AlphaFoldDB" id="A0A927AYN1"/>
<sequence>MIFDTNLLINVVRKNLTASNRLVIPIIVVGELEAFALKSDWGVQKVNRMKHLFATYPIADITLPVTRLYSQVDAFSQGKLKDIPLKSSARNMGKNDIWIAATALYLDMELHTTDNDFDHLTALGLQLVKH</sequence>
<keyword evidence="3" id="KW-1185">Reference proteome</keyword>
<name>A0A927AYN1_9BACT</name>
<protein>
    <submittedName>
        <fullName evidence="2">PIN domain-containing protein</fullName>
    </submittedName>
</protein>
<evidence type="ECO:0000313" key="2">
    <source>
        <dbReference type="EMBL" id="MBD2752163.1"/>
    </source>
</evidence>
<dbReference type="SUPFAM" id="SSF88723">
    <property type="entry name" value="PIN domain-like"/>
    <property type="match status" value="1"/>
</dbReference>
<feature type="domain" description="PIN" evidence="1">
    <location>
        <begin position="2"/>
        <end position="120"/>
    </location>
</feature>
<accession>A0A927AYN1</accession>
<organism evidence="2 3">
    <name type="scientific">Spirosoma validum</name>
    <dbReference type="NCBI Taxonomy" id="2771355"/>
    <lineage>
        <taxon>Bacteria</taxon>
        <taxon>Pseudomonadati</taxon>
        <taxon>Bacteroidota</taxon>
        <taxon>Cytophagia</taxon>
        <taxon>Cytophagales</taxon>
        <taxon>Cytophagaceae</taxon>
        <taxon>Spirosoma</taxon>
    </lineage>
</organism>
<dbReference type="InterPro" id="IPR029060">
    <property type="entry name" value="PIN-like_dom_sf"/>
</dbReference>
<dbReference type="Proteomes" id="UP000653797">
    <property type="component" value="Unassembled WGS sequence"/>
</dbReference>
<gene>
    <name evidence="2" type="ORF">IC230_04615</name>
</gene>
<reference evidence="2" key="1">
    <citation type="submission" date="2020-09" db="EMBL/GenBank/DDBJ databases">
        <authorList>
            <person name="Kim M.K."/>
        </authorList>
    </citation>
    <scope>NUCLEOTIDE SEQUENCE</scope>
    <source>
        <strain evidence="2">BT704</strain>
    </source>
</reference>
<proteinExistence type="predicted"/>
<dbReference type="InterPro" id="IPR002716">
    <property type="entry name" value="PIN_dom"/>
</dbReference>
<evidence type="ECO:0000259" key="1">
    <source>
        <dbReference type="Pfam" id="PF01850"/>
    </source>
</evidence>